<dbReference type="InterPro" id="IPR009057">
    <property type="entry name" value="Homeodomain-like_sf"/>
</dbReference>
<evidence type="ECO:0000256" key="2">
    <source>
        <dbReference type="ARBA" id="ARBA00023125"/>
    </source>
</evidence>
<dbReference type="Gene3D" id="1.10.10.60">
    <property type="entry name" value="Homeodomain-like"/>
    <property type="match status" value="1"/>
</dbReference>
<reference evidence="5 6" key="1">
    <citation type="journal article" date="2022" name="Allergy">
        <title>Genome assembly and annotation of Periplaneta americana reveal a comprehensive cockroach allergen profile.</title>
        <authorList>
            <person name="Wang L."/>
            <person name="Xiong Q."/>
            <person name="Saelim N."/>
            <person name="Wang L."/>
            <person name="Nong W."/>
            <person name="Wan A.T."/>
            <person name="Shi M."/>
            <person name="Liu X."/>
            <person name="Cao Q."/>
            <person name="Hui J.H.L."/>
            <person name="Sookrung N."/>
            <person name="Leung T.F."/>
            <person name="Tungtrongchitr A."/>
            <person name="Tsui S.K.W."/>
        </authorList>
    </citation>
    <scope>NUCLEOTIDE SEQUENCE [LARGE SCALE GENOMIC DNA]</scope>
    <source>
        <strain evidence="5">PWHHKU_190912</strain>
    </source>
</reference>
<comment type="subcellular location">
    <subcellularLocation>
        <location evidence="1">Nucleus</location>
    </subcellularLocation>
</comment>
<dbReference type="Pfam" id="PF05225">
    <property type="entry name" value="HTH_psq"/>
    <property type="match status" value="1"/>
</dbReference>
<evidence type="ECO:0000259" key="4">
    <source>
        <dbReference type="PROSITE" id="PS51253"/>
    </source>
</evidence>
<name>A0ABQ8RUV1_PERAM</name>
<dbReference type="Proteomes" id="UP001148838">
    <property type="component" value="Unassembled WGS sequence"/>
</dbReference>
<evidence type="ECO:0000256" key="3">
    <source>
        <dbReference type="ARBA" id="ARBA00023242"/>
    </source>
</evidence>
<dbReference type="EMBL" id="JAJSOF020000043">
    <property type="protein sequence ID" value="KAJ4425447.1"/>
    <property type="molecule type" value="Genomic_DNA"/>
</dbReference>
<comment type="caution">
    <text evidence="5">The sequence shown here is derived from an EMBL/GenBank/DDBJ whole genome shotgun (WGS) entry which is preliminary data.</text>
</comment>
<protein>
    <recommendedName>
        <fullName evidence="4">HTH CENPB-type domain-containing protein</fullName>
    </recommendedName>
</protein>
<dbReference type="PROSITE" id="PS51253">
    <property type="entry name" value="HTH_CENPB"/>
    <property type="match status" value="1"/>
</dbReference>
<keyword evidence="6" id="KW-1185">Reference proteome</keyword>
<feature type="domain" description="HTH CENPB-type" evidence="4">
    <location>
        <begin position="71"/>
        <end position="148"/>
    </location>
</feature>
<keyword evidence="3" id="KW-0539">Nucleus</keyword>
<evidence type="ECO:0000313" key="6">
    <source>
        <dbReference type="Proteomes" id="UP001148838"/>
    </source>
</evidence>
<dbReference type="InterPro" id="IPR007889">
    <property type="entry name" value="HTH_Psq"/>
</dbReference>
<gene>
    <name evidence="5" type="ORF">ANN_28063</name>
</gene>
<keyword evidence="2" id="KW-0238">DNA-binding</keyword>
<dbReference type="SUPFAM" id="SSF46689">
    <property type="entry name" value="Homeodomain-like"/>
    <property type="match status" value="1"/>
</dbReference>
<dbReference type="InterPro" id="IPR006600">
    <property type="entry name" value="HTH_CenpB_DNA-bd_dom"/>
</dbReference>
<accession>A0ABQ8RUV1</accession>
<proteinExistence type="predicted"/>
<organism evidence="5 6">
    <name type="scientific">Periplaneta americana</name>
    <name type="common">American cockroach</name>
    <name type="synonym">Blatta americana</name>
    <dbReference type="NCBI Taxonomy" id="6978"/>
    <lineage>
        <taxon>Eukaryota</taxon>
        <taxon>Metazoa</taxon>
        <taxon>Ecdysozoa</taxon>
        <taxon>Arthropoda</taxon>
        <taxon>Hexapoda</taxon>
        <taxon>Insecta</taxon>
        <taxon>Pterygota</taxon>
        <taxon>Neoptera</taxon>
        <taxon>Polyneoptera</taxon>
        <taxon>Dictyoptera</taxon>
        <taxon>Blattodea</taxon>
        <taxon>Blattoidea</taxon>
        <taxon>Blattidae</taxon>
        <taxon>Blattinae</taxon>
        <taxon>Periplaneta</taxon>
    </lineage>
</organism>
<evidence type="ECO:0000313" key="5">
    <source>
        <dbReference type="EMBL" id="KAJ4425447.1"/>
    </source>
</evidence>
<evidence type="ECO:0000256" key="1">
    <source>
        <dbReference type="ARBA" id="ARBA00004123"/>
    </source>
</evidence>
<sequence length="258" mass="29579">MVRTYKRKTDRGKWSPESMRFAVESVMRGEMGYKKAADSFKVPQSTLERKVKLAKQQAVGLLQQMYRQFQSLGPIKTVFSVEEENLLVDYILKMEERLFGLTTYDLRLLSYQWAEKLGKIHSFSKTKEIAGKDWLSGFRIRHPQLAFRKSEATSAARAAAINKELNARAKDLILLRRHLIFLTQNAYIADICTPRLLKDGSNVGSATNGHTVLVQVRRMKTTRPFIFVHCVNSSNPILPHLVGQDEVLTTLQKNIFVY</sequence>